<gene>
    <name evidence="1" type="ORF">R9X50_00234400</name>
</gene>
<reference evidence="1 2" key="1">
    <citation type="submission" date="2023-11" db="EMBL/GenBank/DDBJ databases">
        <title>An acidophilic fungus is an integral part of prey digestion in a carnivorous sundew plant.</title>
        <authorList>
            <person name="Tsai I.J."/>
        </authorList>
    </citation>
    <scope>NUCLEOTIDE SEQUENCE [LARGE SCALE GENOMIC DNA]</scope>
    <source>
        <strain evidence="1">169a</strain>
    </source>
</reference>
<proteinExistence type="predicted"/>
<keyword evidence="2" id="KW-1185">Reference proteome</keyword>
<dbReference type="PANTHER" id="PTHR15002">
    <property type="entry name" value="RIBOSOMAL BIOGENESIS PROTEIN LAS1L"/>
    <property type="match status" value="1"/>
</dbReference>
<evidence type="ECO:0008006" key="3">
    <source>
        <dbReference type="Google" id="ProtNLM"/>
    </source>
</evidence>
<accession>A0AAQ3M0Z6</accession>
<evidence type="ECO:0000313" key="1">
    <source>
        <dbReference type="EMBL" id="WPG99529.1"/>
    </source>
</evidence>
<dbReference type="GO" id="GO:0090730">
    <property type="term" value="C:Las1 complex"/>
    <property type="evidence" value="ECO:0007669"/>
    <property type="project" value="InterPro"/>
</dbReference>
<evidence type="ECO:0000313" key="2">
    <source>
        <dbReference type="Proteomes" id="UP001303373"/>
    </source>
</evidence>
<dbReference type="GO" id="GO:0000470">
    <property type="term" value="P:maturation of LSU-rRNA"/>
    <property type="evidence" value="ECO:0007669"/>
    <property type="project" value="TreeGrafter"/>
</dbReference>
<organism evidence="1 2">
    <name type="scientific">Acrodontium crateriforme</name>
    <dbReference type="NCBI Taxonomy" id="150365"/>
    <lineage>
        <taxon>Eukaryota</taxon>
        <taxon>Fungi</taxon>
        <taxon>Dikarya</taxon>
        <taxon>Ascomycota</taxon>
        <taxon>Pezizomycotina</taxon>
        <taxon>Dothideomycetes</taxon>
        <taxon>Dothideomycetidae</taxon>
        <taxon>Mycosphaerellales</taxon>
        <taxon>Teratosphaeriaceae</taxon>
        <taxon>Acrodontium</taxon>
    </lineage>
</organism>
<dbReference type="Proteomes" id="UP001303373">
    <property type="component" value="Chromosome 3"/>
</dbReference>
<sequence>MAKYTITPWRTQADLLEVRQQLYSLAIQSSKEPNPTAESSKDARRYAVNRVMAWKQRGSNLPHAVESTALLVDAILHHTNATASTSNSPFSIRAVYSAAFCRFVTGFCDIGRAKERSLEPSSMLVIAKQIGMPAEFVALRHEATHEELPAIQRLVVATRQALEWLWKVYWSRLDESDDAAMSIQAVRDESRTVLRSFRSARRAALKAGKQGTQAHAEDMANTRSICTKLCAGSMVKMEAFVDVMVDDNLLVPSTRELGSSMEGAFLLWDELLAGLQAKQPSLLPTLVKKMLNTISQDSTADAATDTSKEALCLWLLRFLDSEISPGSQATVERLQSSAMRWYCLHPGYWTQRLGEEILGNGDEHFDDQWRTLFDASKLDVTAAQADADVMEIEPSTVGGLDDECESRGWVRAAVPMRTPIGVV</sequence>
<dbReference type="GO" id="GO:0004519">
    <property type="term" value="F:endonuclease activity"/>
    <property type="evidence" value="ECO:0007669"/>
    <property type="project" value="InterPro"/>
</dbReference>
<dbReference type="PANTHER" id="PTHR15002:SF0">
    <property type="entry name" value="RIBOSOMAL BIOGENESIS PROTEIN LAS1L"/>
    <property type="match status" value="1"/>
</dbReference>
<protein>
    <recommendedName>
        <fullName evidence="3">Las1-domain-containing protein</fullName>
    </recommendedName>
</protein>
<dbReference type="AlphaFoldDB" id="A0AAQ3M0Z6"/>
<dbReference type="EMBL" id="CP138582">
    <property type="protein sequence ID" value="WPG99529.1"/>
    <property type="molecule type" value="Genomic_DNA"/>
</dbReference>
<dbReference type="Pfam" id="PF04031">
    <property type="entry name" value="Las1"/>
    <property type="match status" value="1"/>
</dbReference>
<dbReference type="InterPro" id="IPR007174">
    <property type="entry name" value="Las1"/>
</dbReference>
<dbReference type="GO" id="GO:0000460">
    <property type="term" value="P:maturation of 5.8S rRNA"/>
    <property type="evidence" value="ECO:0007669"/>
    <property type="project" value="TreeGrafter"/>
</dbReference>
<dbReference type="GO" id="GO:0030687">
    <property type="term" value="C:preribosome, large subunit precursor"/>
    <property type="evidence" value="ECO:0007669"/>
    <property type="project" value="TreeGrafter"/>
</dbReference>
<name>A0AAQ3M0Z6_9PEZI</name>